<dbReference type="InterPro" id="IPR027417">
    <property type="entry name" value="P-loop_NTPase"/>
</dbReference>
<keyword evidence="7" id="KW-1185">Reference proteome</keyword>
<feature type="repeat" description="ANK" evidence="3">
    <location>
        <begin position="1369"/>
        <end position="1401"/>
    </location>
</feature>
<evidence type="ECO:0000259" key="5">
    <source>
        <dbReference type="Pfam" id="PF20720"/>
    </source>
</evidence>
<feature type="domain" description="Novel STAND NTPase 3" evidence="5">
    <location>
        <begin position="140"/>
        <end position="293"/>
    </location>
</feature>
<keyword evidence="1" id="KW-0677">Repeat</keyword>
<dbReference type="PROSITE" id="PS50088">
    <property type="entry name" value="ANK_REPEAT"/>
    <property type="match status" value="12"/>
</dbReference>
<dbReference type="Proteomes" id="UP000683360">
    <property type="component" value="Unassembled WGS sequence"/>
</dbReference>
<feature type="repeat" description="ANK" evidence="3">
    <location>
        <begin position="699"/>
        <end position="731"/>
    </location>
</feature>
<feature type="repeat" description="ANK" evidence="3">
    <location>
        <begin position="567"/>
        <end position="599"/>
    </location>
</feature>
<dbReference type="InterPro" id="IPR036770">
    <property type="entry name" value="Ankyrin_rpt-contain_sf"/>
</dbReference>
<evidence type="ECO:0000256" key="2">
    <source>
        <dbReference type="ARBA" id="ARBA00023043"/>
    </source>
</evidence>
<reference evidence="6" key="1">
    <citation type="submission" date="2021-03" db="EMBL/GenBank/DDBJ databases">
        <authorList>
            <person name="Bekaert M."/>
        </authorList>
    </citation>
    <scope>NUCLEOTIDE SEQUENCE</scope>
</reference>
<dbReference type="PROSITE" id="PS50297">
    <property type="entry name" value="ANK_REP_REGION"/>
    <property type="match status" value="10"/>
</dbReference>
<dbReference type="InterPro" id="IPR002110">
    <property type="entry name" value="Ankyrin_rpt"/>
</dbReference>
<feature type="repeat" description="ANK" evidence="3">
    <location>
        <begin position="1224"/>
        <end position="1256"/>
    </location>
</feature>
<dbReference type="PRINTS" id="PR01415">
    <property type="entry name" value="ANKYRIN"/>
</dbReference>
<dbReference type="SMART" id="SM00248">
    <property type="entry name" value="ANK"/>
    <property type="match status" value="30"/>
</dbReference>
<dbReference type="Pfam" id="PF18738">
    <property type="entry name" value="HEPN_DZIP3"/>
    <property type="match status" value="1"/>
</dbReference>
<feature type="repeat" description="ANK" evidence="3">
    <location>
        <begin position="666"/>
        <end position="698"/>
    </location>
</feature>
<dbReference type="PANTHER" id="PTHR24198">
    <property type="entry name" value="ANKYRIN REPEAT AND PROTEIN KINASE DOMAIN-CONTAINING PROTEIN"/>
    <property type="match status" value="1"/>
</dbReference>
<feature type="repeat" description="ANK" evidence="3">
    <location>
        <begin position="795"/>
        <end position="827"/>
    </location>
</feature>
<feature type="domain" description="DZIP3-like HEPN" evidence="4">
    <location>
        <begin position="16"/>
        <end position="77"/>
    </location>
</feature>
<dbReference type="Gene3D" id="3.40.50.300">
    <property type="entry name" value="P-loop containing nucleotide triphosphate hydrolases"/>
    <property type="match status" value="1"/>
</dbReference>
<feature type="repeat" description="ANK" evidence="3">
    <location>
        <begin position="600"/>
        <end position="632"/>
    </location>
</feature>
<feature type="repeat" description="ANK" evidence="3">
    <location>
        <begin position="1020"/>
        <end position="1052"/>
    </location>
</feature>
<feature type="repeat" description="ANK" evidence="3">
    <location>
        <begin position="828"/>
        <end position="860"/>
    </location>
</feature>
<gene>
    <name evidence="6" type="ORF">MEDL_62885</name>
</gene>
<evidence type="ECO:0000259" key="4">
    <source>
        <dbReference type="Pfam" id="PF18738"/>
    </source>
</evidence>
<sequence>MDYTFSNRFCKHIGVADDLARIKYFRNKIAHSDDGSLTNADFVTAWDNVSQAIERLGGLTYNQDCINLKDANLDSASYRDILLNISHSQDEKLKELTDKIENALMVTEETKHALEDPVPATRRGIFREEIALWEEMDKKFVETHSSKQLLKMIKSEDTIIITGNAGMGKSFLMRHIALQMKSDGYEVLPIIDPKDILTYTLPNRKTLYVIDDICGKYNVVQNLIEVWEYNSSEIKKSIGKSNCKILSNCRLQVFQSKQFQSLKILSQKQFNMLTSEYSLTTEEKRCIAMKYLRTEFAKKLPADIINQYDCFPLLCTLLTNKDEEKAMLFLKRPYTIFSKELDLLYNKADRLMYCALALVVAFNNSLCESVLFENVDKNVIEVFEDIFEACDESKSSSRQRVKENLDSLNSSYILKHDKMYSFIHPKIYEMAAYYFSKKSLLLNCMLNHCSAAYLCERFIFLSIADANNEFQIELPPSLETTFFDKLMKSANDENILDIFGCKLMNYVEYRTSLISYMKTMNNALKATLLRLSRNGLTIFHLMCKLGHTDVIRFCMDENIEPNSYQDIGLTPLHTACKYEKEDVIDMLLKFGVNTNKYKSAGYTPLYEACKTGKTNVVKKLLMHGADPSLCSDKRLIPLLIATKKGHTGIVDLLCRYKADINQQDENGMSALHLASMTHNVHLLQFLIREGANVDIKTNNEETPLYFACENAYADIVTLLITDNADVFNISARTGLSPISVLLTNGKQDLANDILNNIPNKMFLYSALETASDNNEVKLVDALLLTNIDINVILPSGNTALHIATKNGHFTLVKLLLFHGAYINSQTQEGATPIQLACLNGHEEIVSLLVSEGAKVNVSNINLFVLPPLHISCLLKNKDMASILINGNADLNETRMLTLKTMSELRENDYINSLFSNDDMEINGMVTPIEIVCMARDAIVLRYLLEKGADSNMKTVQYGIHPLLIACFYKESDMIDMLLHHRSNVNVYENIDNLCLTHIMYHGDEDIIELIAYRRNEKSSSAVTPLHIACVNGNVATVSSVLRFGARTDIATRVSPFVIFTLKQEKAQYYSLDPLQVACLGRHWDICKFLLDNGYDAFLAFDVSEFLISCFTDTKSIFATENNVKISKTSVIEFVYENKAHDLFKYILNATQRFKKSKVCVFHKLFTSACANNEVDFAKLIFRKCVERDERQPSTLLNVACQHNRIDIVDFILSFNKEIEQSNDKSETALHITSMSGFEDLTQLLLKRGFNPFALTHAGENAFHLACKHNHVDCCSILHKYTDDHIYSIYTDIVHWTNIYTLEKTTTTFFALINKNETLLSILLDSGADINLPVGEENETLLFLACKEGRADYVEYFLERSADVNLANCDGETPLMIACVSGHDPIARQLLAANASVNVQANNGYCPLNYACDNNFEITKLLLEKKADPNCLIYDGAESLLIKAVKSGSHKTVELLLIYGSNVNFSLTPGQPALYFAFEAADSKMMKCLLRFNADQHVCCHERANYLYLACKRGMLDIVELILFHDRNIDPNVDYVNGETSLFACYKGMNHSHKTADVVRYKKIGRLLIRFGADINKETKNNDTPFHQLCINSGCNEIDYVLEKCDIRQEYILSEMMFARNQGNITLLHSLIAHYRQPIQNEHFANIWFEVVETNQVEIINLLIERGIDINITNTIRKHCALHIASVRGYLDVVQNILRQDNTILDMKSYIHGYTPLHIACLNGHVEICEILINNGANITEKTNTGKSLLQLAFHKSKVMSFLLSSNENEMSKQFQDEIVKFRLLYDQSNEDKEMFRQLIMISNTDFNVDDTDKCIHFACRNEDTDLIQQLITKNAI</sequence>
<feature type="repeat" description="ANK" evidence="3">
    <location>
        <begin position="633"/>
        <end position="665"/>
    </location>
</feature>
<organism evidence="6 7">
    <name type="scientific">Mytilus edulis</name>
    <name type="common">Blue mussel</name>
    <dbReference type="NCBI Taxonomy" id="6550"/>
    <lineage>
        <taxon>Eukaryota</taxon>
        <taxon>Metazoa</taxon>
        <taxon>Spiralia</taxon>
        <taxon>Lophotrochozoa</taxon>
        <taxon>Mollusca</taxon>
        <taxon>Bivalvia</taxon>
        <taxon>Autobranchia</taxon>
        <taxon>Pteriomorphia</taxon>
        <taxon>Mytilida</taxon>
        <taxon>Mytiloidea</taxon>
        <taxon>Mytilidae</taxon>
        <taxon>Mytilinae</taxon>
        <taxon>Mytilus</taxon>
    </lineage>
</organism>
<evidence type="ECO:0000256" key="3">
    <source>
        <dbReference type="PROSITE-ProRule" id="PRU00023"/>
    </source>
</evidence>
<keyword evidence="2 3" id="KW-0040">ANK repeat</keyword>
<protein>
    <recommendedName>
        <fullName evidence="8">DZIP3-like HEPN domain-containing protein</fullName>
    </recommendedName>
</protein>
<dbReference type="OrthoDB" id="6139365at2759"/>
<dbReference type="SUPFAM" id="SSF48403">
    <property type="entry name" value="Ankyrin repeat"/>
    <property type="match status" value="5"/>
</dbReference>
<dbReference type="Pfam" id="PF20720">
    <property type="entry name" value="nSTAND3"/>
    <property type="match status" value="1"/>
</dbReference>
<dbReference type="InterPro" id="IPR049050">
    <property type="entry name" value="nSTAND3"/>
</dbReference>
<accession>A0A8S3V1L5</accession>
<feature type="repeat" description="ANK" evidence="3">
    <location>
        <begin position="1336"/>
        <end position="1368"/>
    </location>
</feature>
<evidence type="ECO:0000313" key="6">
    <source>
        <dbReference type="EMBL" id="CAG2251216.1"/>
    </source>
</evidence>
<name>A0A8S3V1L5_MYTED</name>
<comment type="caution">
    <text evidence="6">The sequence shown here is derived from an EMBL/GenBank/DDBJ whole genome shotgun (WGS) entry which is preliminary data.</text>
</comment>
<dbReference type="Gene3D" id="1.25.40.20">
    <property type="entry name" value="Ankyrin repeat-containing domain"/>
    <property type="match status" value="7"/>
</dbReference>
<dbReference type="SUPFAM" id="SSF52540">
    <property type="entry name" value="P-loop containing nucleoside triphosphate hydrolases"/>
    <property type="match status" value="1"/>
</dbReference>
<evidence type="ECO:0000313" key="7">
    <source>
        <dbReference type="Proteomes" id="UP000683360"/>
    </source>
</evidence>
<feature type="repeat" description="ANK" evidence="3">
    <location>
        <begin position="1711"/>
        <end position="1743"/>
    </location>
</feature>
<dbReference type="InterPro" id="IPR041249">
    <property type="entry name" value="HEPN_DZIP3"/>
</dbReference>
<proteinExistence type="predicted"/>
<dbReference type="Pfam" id="PF12796">
    <property type="entry name" value="Ank_2"/>
    <property type="match status" value="7"/>
</dbReference>
<evidence type="ECO:0000256" key="1">
    <source>
        <dbReference type="ARBA" id="ARBA00022737"/>
    </source>
</evidence>
<dbReference type="EMBL" id="CAJPWZ010003079">
    <property type="protein sequence ID" value="CAG2251216.1"/>
    <property type="molecule type" value="Genomic_DNA"/>
</dbReference>
<evidence type="ECO:0008006" key="8">
    <source>
        <dbReference type="Google" id="ProtNLM"/>
    </source>
</evidence>
<dbReference type="PANTHER" id="PTHR24198:SF165">
    <property type="entry name" value="ANKYRIN REPEAT-CONTAINING PROTEIN-RELATED"/>
    <property type="match status" value="1"/>
</dbReference>